<keyword evidence="3" id="KW-1185">Reference proteome</keyword>
<dbReference type="AlphaFoldDB" id="A0A840XWL2"/>
<gene>
    <name evidence="2" type="ORF">FHS87_001184</name>
</gene>
<feature type="region of interest" description="Disordered" evidence="1">
    <location>
        <begin position="1"/>
        <end position="26"/>
    </location>
</feature>
<dbReference type="Proteomes" id="UP000580654">
    <property type="component" value="Unassembled WGS sequence"/>
</dbReference>
<reference evidence="2 3" key="1">
    <citation type="submission" date="2020-08" db="EMBL/GenBank/DDBJ databases">
        <title>Genomic Encyclopedia of Type Strains, Phase IV (KMG-IV): sequencing the most valuable type-strain genomes for metagenomic binning, comparative biology and taxonomic classification.</title>
        <authorList>
            <person name="Goeker M."/>
        </authorList>
    </citation>
    <scope>NUCLEOTIDE SEQUENCE [LARGE SCALE GENOMIC DNA]</scope>
    <source>
        <strain evidence="2 3">DSM 25622</strain>
    </source>
</reference>
<proteinExistence type="predicted"/>
<name>A0A840XWL2_9PROT</name>
<evidence type="ECO:0000313" key="2">
    <source>
        <dbReference type="EMBL" id="MBB5693158.1"/>
    </source>
</evidence>
<dbReference type="RefSeq" id="WP_184514866.1">
    <property type="nucleotide sequence ID" value="NZ_JACIJD010000004.1"/>
</dbReference>
<feature type="region of interest" description="Disordered" evidence="1">
    <location>
        <begin position="87"/>
        <end position="111"/>
    </location>
</feature>
<accession>A0A840XWL2</accession>
<evidence type="ECO:0000256" key="1">
    <source>
        <dbReference type="SAM" id="MobiDB-lite"/>
    </source>
</evidence>
<comment type="caution">
    <text evidence="2">The sequence shown here is derived from an EMBL/GenBank/DDBJ whole genome shotgun (WGS) entry which is preliminary data.</text>
</comment>
<organism evidence="2 3">
    <name type="scientific">Muricoccus pecuniae</name>
    <dbReference type="NCBI Taxonomy" id="693023"/>
    <lineage>
        <taxon>Bacteria</taxon>
        <taxon>Pseudomonadati</taxon>
        <taxon>Pseudomonadota</taxon>
        <taxon>Alphaproteobacteria</taxon>
        <taxon>Acetobacterales</taxon>
        <taxon>Roseomonadaceae</taxon>
        <taxon>Muricoccus</taxon>
    </lineage>
</organism>
<protein>
    <submittedName>
        <fullName evidence="2">Uncharacterized protein</fullName>
    </submittedName>
</protein>
<feature type="compositionally biased region" description="Polar residues" evidence="1">
    <location>
        <begin position="88"/>
        <end position="103"/>
    </location>
</feature>
<evidence type="ECO:0000313" key="3">
    <source>
        <dbReference type="Proteomes" id="UP000580654"/>
    </source>
</evidence>
<dbReference type="EMBL" id="JACIJD010000004">
    <property type="protein sequence ID" value="MBB5693158.1"/>
    <property type="molecule type" value="Genomic_DNA"/>
</dbReference>
<sequence length="126" mass="13800">MTRKLDAKPRTEWTEQETQSHEHARQESVALYRTAWEAATGGKVPLKKALPPAAQSAPDTQSEGYTYHDYDGAIFRRPASGGGVTDILHSSGTWKPYQGTNRTDPWMFGEKVSDPLAGRAQAGVPS</sequence>